<comment type="subcellular location">
    <subcellularLocation>
        <location evidence="1">Cytoplasm</location>
        <location evidence="1">Cytoskeleton</location>
        <location evidence="1">Flagellum axoneme</location>
    </subcellularLocation>
</comment>
<sequence>MSQWYNSLVPNIIDENMLNLAVVEQGPTGKAGEIAKEEGIDFKDVKHLQLDFRNILKIDNLWQFKTLTKLQMDNNIIEKIEGLETLINLVWLDLSFNNIEIIEGLDGLINLEDLTLYNNRISHIENMDSLANLQIFSIGNNHLNQLENILYLRRFQHLRTLNLDGNSLCEDERYKIYIAAYLPNLVYLDFRLIDKNITLPHTAEDLYVLELWSTLLHSLHLAAYVEYLNGSNLFDSMFAEDVEAEKLGHLPGLAEFAEFTEICIKIFHYGLRGYETREKEVKQFLECLQEAIEDNQNIGVEIIKDFEEKSKEFISEQQHIVEASLLEIHVDNFRIALKKLWNTLMNLEMQLVDQLEESDTTQLATKRMAVHLSYQFLNQITIAQCRDLENHYHENVLEIAVSTYEKMVKNEVEEEMPDELRTLFVDKDTIVNAVNASHDMHLLKIDNREDELVTRSNGWTTAMMDKLHMEEINRNRKRVLEINHYIDHWYSELEFLYMQEAV</sequence>
<name>A0A4W3IEN8_CALMI</name>
<evidence type="ECO:0000256" key="5">
    <source>
        <dbReference type="ARBA" id="ARBA00022846"/>
    </source>
</evidence>
<evidence type="ECO:0000256" key="2">
    <source>
        <dbReference type="ARBA" id="ARBA00022490"/>
    </source>
</evidence>
<evidence type="ECO:0000256" key="11">
    <source>
        <dbReference type="ARBA" id="ARBA00040950"/>
    </source>
</evidence>
<dbReference type="SMART" id="SM00365">
    <property type="entry name" value="LRR_SD22"/>
    <property type="match status" value="4"/>
</dbReference>
<keyword evidence="2" id="KW-0963">Cytoplasm</keyword>
<evidence type="ECO:0000313" key="13">
    <source>
        <dbReference type="Proteomes" id="UP000314986"/>
    </source>
</evidence>
<dbReference type="PANTHER" id="PTHR45973:SF12">
    <property type="entry name" value="DYNEIN REGULATORY COMPLEX SUBUNIT 3"/>
    <property type="match status" value="1"/>
</dbReference>
<keyword evidence="8" id="KW-0206">Cytoskeleton</keyword>
<dbReference type="GeneTree" id="ENSGT00940000159298"/>
<evidence type="ECO:0000256" key="7">
    <source>
        <dbReference type="ARBA" id="ARBA00023069"/>
    </source>
</evidence>
<keyword evidence="13" id="KW-1185">Reference proteome</keyword>
<dbReference type="SUPFAM" id="SSF52075">
    <property type="entry name" value="Outer arm dynein light chain 1"/>
    <property type="match status" value="1"/>
</dbReference>
<reference evidence="12" key="4">
    <citation type="submission" date="2025-08" db="UniProtKB">
        <authorList>
            <consortium name="Ensembl"/>
        </authorList>
    </citation>
    <scope>IDENTIFICATION</scope>
</reference>
<comment type="similarity">
    <text evidence="10">Belongs to the DRC3 family.</text>
</comment>
<reference evidence="13" key="2">
    <citation type="journal article" date="2007" name="PLoS Biol.">
        <title>Survey sequencing and comparative analysis of the elephant shark (Callorhinchus milii) genome.</title>
        <authorList>
            <person name="Venkatesh B."/>
            <person name="Kirkness E.F."/>
            <person name="Loh Y.H."/>
            <person name="Halpern A.L."/>
            <person name="Lee A.P."/>
            <person name="Johnson J."/>
            <person name="Dandona N."/>
            <person name="Viswanathan L.D."/>
            <person name="Tay A."/>
            <person name="Venter J.C."/>
            <person name="Strausberg R.L."/>
            <person name="Brenner S."/>
        </authorList>
    </citation>
    <scope>NUCLEOTIDE SEQUENCE [LARGE SCALE GENOMIC DNA]</scope>
</reference>
<dbReference type="Gene3D" id="3.80.10.10">
    <property type="entry name" value="Ribonuclease Inhibitor"/>
    <property type="match status" value="1"/>
</dbReference>
<reference evidence="13" key="3">
    <citation type="journal article" date="2014" name="Nature">
        <title>Elephant shark genome provides unique insights into gnathostome evolution.</title>
        <authorList>
            <consortium name="International Elephant Shark Genome Sequencing Consortium"/>
            <person name="Venkatesh B."/>
            <person name="Lee A.P."/>
            <person name="Ravi V."/>
            <person name="Maurya A.K."/>
            <person name="Lian M.M."/>
            <person name="Swann J.B."/>
            <person name="Ohta Y."/>
            <person name="Flajnik M.F."/>
            <person name="Sutoh Y."/>
            <person name="Kasahara M."/>
            <person name="Hoon S."/>
            <person name="Gangu V."/>
            <person name="Roy S.W."/>
            <person name="Irimia M."/>
            <person name="Korzh V."/>
            <person name="Kondrychyn I."/>
            <person name="Lim Z.W."/>
            <person name="Tay B.H."/>
            <person name="Tohari S."/>
            <person name="Kong K.W."/>
            <person name="Ho S."/>
            <person name="Lorente-Galdos B."/>
            <person name="Quilez J."/>
            <person name="Marques-Bonet T."/>
            <person name="Raney B.J."/>
            <person name="Ingham P.W."/>
            <person name="Tay A."/>
            <person name="Hillier L.W."/>
            <person name="Minx P."/>
            <person name="Boehm T."/>
            <person name="Wilson R.K."/>
            <person name="Brenner S."/>
            <person name="Warren W.C."/>
        </authorList>
    </citation>
    <scope>NUCLEOTIDE SEQUENCE [LARGE SCALE GENOMIC DNA]</scope>
</reference>
<proteinExistence type="inferred from homology"/>
<protein>
    <recommendedName>
        <fullName evidence="11">Dynein regulatory complex subunit 3</fullName>
    </recommendedName>
</protein>
<dbReference type="Pfam" id="PF14580">
    <property type="entry name" value="LRR_9"/>
    <property type="match status" value="1"/>
</dbReference>
<keyword evidence="7" id="KW-0969">Cilium</keyword>
<keyword evidence="9" id="KW-0966">Cell projection</keyword>
<dbReference type="AlphaFoldDB" id="A0A4W3IEN8"/>
<dbReference type="Ensembl" id="ENSCMIT00000027713.1">
    <property type="protein sequence ID" value="ENSCMIP00000027277.1"/>
    <property type="gene ID" value="ENSCMIG00000011877.1"/>
</dbReference>
<dbReference type="GO" id="GO:0005929">
    <property type="term" value="C:cilium"/>
    <property type="evidence" value="ECO:0007669"/>
    <property type="project" value="TreeGrafter"/>
</dbReference>
<evidence type="ECO:0000256" key="10">
    <source>
        <dbReference type="ARBA" id="ARBA00038378"/>
    </source>
</evidence>
<evidence type="ECO:0000256" key="8">
    <source>
        <dbReference type="ARBA" id="ARBA00023212"/>
    </source>
</evidence>
<gene>
    <name evidence="12" type="primary">drc3</name>
</gene>
<evidence type="ECO:0000256" key="3">
    <source>
        <dbReference type="ARBA" id="ARBA00022614"/>
    </source>
</evidence>
<evidence type="ECO:0000256" key="9">
    <source>
        <dbReference type="ARBA" id="ARBA00023273"/>
    </source>
</evidence>
<dbReference type="PANTHER" id="PTHR45973">
    <property type="entry name" value="PROTEIN PHOSPHATASE 1 REGULATORY SUBUNIT SDS22-RELATED"/>
    <property type="match status" value="1"/>
</dbReference>
<dbReference type="PROSITE" id="PS51450">
    <property type="entry name" value="LRR"/>
    <property type="match status" value="3"/>
</dbReference>
<evidence type="ECO:0000256" key="6">
    <source>
        <dbReference type="ARBA" id="ARBA00023054"/>
    </source>
</evidence>
<keyword evidence="3" id="KW-0433">Leucine-rich repeat</keyword>
<dbReference type="STRING" id="7868.ENSCMIP00000027277"/>
<keyword evidence="4" id="KW-0677">Repeat</keyword>
<reference evidence="13" key="1">
    <citation type="journal article" date="2006" name="Science">
        <title>Ancient noncoding elements conserved in the human genome.</title>
        <authorList>
            <person name="Venkatesh B."/>
            <person name="Kirkness E.F."/>
            <person name="Loh Y.H."/>
            <person name="Halpern A.L."/>
            <person name="Lee A.P."/>
            <person name="Johnson J."/>
            <person name="Dandona N."/>
            <person name="Viswanathan L.D."/>
            <person name="Tay A."/>
            <person name="Venter J.C."/>
            <person name="Strausberg R.L."/>
            <person name="Brenner S."/>
        </authorList>
    </citation>
    <scope>NUCLEOTIDE SEQUENCE [LARGE SCALE GENOMIC DNA]</scope>
</reference>
<evidence type="ECO:0000256" key="1">
    <source>
        <dbReference type="ARBA" id="ARBA00004611"/>
    </source>
</evidence>
<dbReference type="Proteomes" id="UP000314986">
    <property type="component" value="Unassembled WGS sequence"/>
</dbReference>
<organism evidence="12 13">
    <name type="scientific">Callorhinchus milii</name>
    <name type="common">Ghost shark</name>
    <dbReference type="NCBI Taxonomy" id="7868"/>
    <lineage>
        <taxon>Eukaryota</taxon>
        <taxon>Metazoa</taxon>
        <taxon>Chordata</taxon>
        <taxon>Craniata</taxon>
        <taxon>Vertebrata</taxon>
        <taxon>Chondrichthyes</taxon>
        <taxon>Holocephali</taxon>
        <taxon>Chimaeriformes</taxon>
        <taxon>Callorhinchidae</taxon>
        <taxon>Callorhinchus</taxon>
    </lineage>
</organism>
<dbReference type="InterPro" id="IPR032675">
    <property type="entry name" value="LRR_dom_sf"/>
</dbReference>
<accession>A0A4W3IEN8</accession>
<reference evidence="12" key="5">
    <citation type="submission" date="2025-09" db="UniProtKB">
        <authorList>
            <consortium name="Ensembl"/>
        </authorList>
    </citation>
    <scope>IDENTIFICATION</scope>
</reference>
<dbReference type="OMA" id="SFMEMMT"/>
<keyword evidence="5" id="KW-0282">Flagellum</keyword>
<keyword evidence="6" id="KW-0175">Coiled coil</keyword>
<dbReference type="InParanoid" id="A0A4W3IEN8"/>
<dbReference type="InterPro" id="IPR050576">
    <property type="entry name" value="Cilia_flagella_integrity"/>
</dbReference>
<dbReference type="InterPro" id="IPR001611">
    <property type="entry name" value="Leu-rich_rpt"/>
</dbReference>
<evidence type="ECO:0000313" key="12">
    <source>
        <dbReference type="Ensembl" id="ENSCMIP00000027277.1"/>
    </source>
</evidence>
<dbReference type="FunCoup" id="A0A4W3IEN8">
    <property type="interactions" value="65"/>
</dbReference>
<evidence type="ECO:0000256" key="4">
    <source>
        <dbReference type="ARBA" id="ARBA00022737"/>
    </source>
</evidence>